<dbReference type="InterPro" id="IPR017871">
    <property type="entry name" value="ABC_transporter-like_CS"/>
</dbReference>
<dbReference type="GO" id="GO:0022857">
    <property type="term" value="F:transmembrane transporter activity"/>
    <property type="evidence" value="ECO:0007669"/>
    <property type="project" value="TreeGrafter"/>
</dbReference>
<sequence>MLTLTHLHKKINQKIILENFNLTIKQGEMVALVGPSGSGKSTVLNILGLIDNFDSGDYTFLGHKNVNVNTRKSQRLIRDNISYLFQNFALIDSETVLQNLLLALKYSPLTKKEKRKTIAHALENVDLAQSESRKIFELSGGEQQRVAIARALIKPSKLLLADEPTGSLDVLNRDAILTLLREINAQGKTVVIVTHGLEVAKICSKIITLA</sequence>
<dbReference type="GO" id="GO:0005886">
    <property type="term" value="C:plasma membrane"/>
    <property type="evidence" value="ECO:0007669"/>
    <property type="project" value="TreeGrafter"/>
</dbReference>
<dbReference type="PANTHER" id="PTHR24220">
    <property type="entry name" value="IMPORT ATP-BINDING PROTEIN"/>
    <property type="match status" value="1"/>
</dbReference>
<dbReference type="NCBIfam" id="TIGR03608">
    <property type="entry name" value="L_ocin_972_ABC"/>
    <property type="match status" value="1"/>
</dbReference>
<evidence type="ECO:0000256" key="1">
    <source>
        <dbReference type="ARBA" id="ARBA00022448"/>
    </source>
</evidence>
<dbReference type="InterPro" id="IPR003439">
    <property type="entry name" value="ABC_transporter-like_ATP-bd"/>
</dbReference>
<comment type="caution">
    <text evidence="5">The sequence shown here is derived from an EMBL/GenBank/DDBJ whole genome shotgun (WGS) entry which is preliminary data.</text>
</comment>
<evidence type="ECO:0000256" key="3">
    <source>
        <dbReference type="ARBA" id="ARBA00022840"/>
    </source>
</evidence>
<reference evidence="5 6" key="1">
    <citation type="submission" date="2017-05" db="EMBL/GenBank/DDBJ databases">
        <title>Vagococcus spp. assemblies.</title>
        <authorList>
            <person name="Gulvik C.A."/>
        </authorList>
    </citation>
    <scope>NUCLEOTIDE SEQUENCE [LARGE SCALE GENOMIC DNA]</scope>
    <source>
        <strain evidence="5 6">NCFB 2777</strain>
    </source>
</reference>
<gene>
    <name evidence="5" type="ORF">CBF35_14525</name>
</gene>
<dbReference type="CDD" id="cd03255">
    <property type="entry name" value="ABC_MJ0796_LolCDE_FtsE"/>
    <property type="match status" value="1"/>
</dbReference>
<dbReference type="GO" id="GO:0005524">
    <property type="term" value="F:ATP binding"/>
    <property type="evidence" value="ECO:0007669"/>
    <property type="project" value="UniProtKB-KW"/>
</dbReference>
<name>A0A429ZBZ7_9ENTE</name>
<dbReference type="SUPFAM" id="SSF52540">
    <property type="entry name" value="P-loop containing nucleoside triphosphate hydrolases"/>
    <property type="match status" value="1"/>
</dbReference>
<keyword evidence="2" id="KW-0547">Nucleotide-binding</keyword>
<dbReference type="EMBL" id="NGJU01000032">
    <property type="protein sequence ID" value="RST91222.1"/>
    <property type="molecule type" value="Genomic_DNA"/>
</dbReference>
<accession>A0A429ZBZ7</accession>
<dbReference type="InterPro" id="IPR027417">
    <property type="entry name" value="P-loop_NTPase"/>
</dbReference>
<dbReference type="InterPro" id="IPR019895">
    <property type="entry name" value="L_ocin_972_ABC"/>
</dbReference>
<dbReference type="InterPro" id="IPR015854">
    <property type="entry name" value="ABC_transpr_LolD-like"/>
</dbReference>
<dbReference type="InterPro" id="IPR017911">
    <property type="entry name" value="MacB-like_ATP-bd"/>
</dbReference>
<dbReference type="Pfam" id="PF00005">
    <property type="entry name" value="ABC_tran"/>
    <property type="match status" value="1"/>
</dbReference>
<evidence type="ECO:0000259" key="4">
    <source>
        <dbReference type="PROSITE" id="PS50893"/>
    </source>
</evidence>
<evidence type="ECO:0000313" key="6">
    <source>
        <dbReference type="Proteomes" id="UP000287239"/>
    </source>
</evidence>
<dbReference type="GO" id="GO:0016887">
    <property type="term" value="F:ATP hydrolysis activity"/>
    <property type="evidence" value="ECO:0007669"/>
    <property type="project" value="InterPro"/>
</dbReference>
<dbReference type="InterPro" id="IPR003593">
    <property type="entry name" value="AAA+_ATPase"/>
</dbReference>
<keyword evidence="1" id="KW-0813">Transport</keyword>
<dbReference type="PROSITE" id="PS50893">
    <property type="entry name" value="ABC_TRANSPORTER_2"/>
    <property type="match status" value="1"/>
</dbReference>
<evidence type="ECO:0000256" key="2">
    <source>
        <dbReference type="ARBA" id="ARBA00022741"/>
    </source>
</evidence>
<evidence type="ECO:0000313" key="5">
    <source>
        <dbReference type="EMBL" id="RST91222.1"/>
    </source>
</evidence>
<dbReference type="SMART" id="SM00382">
    <property type="entry name" value="AAA"/>
    <property type="match status" value="1"/>
</dbReference>
<proteinExistence type="predicted"/>
<dbReference type="Proteomes" id="UP000287239">
    <property type="component" value="Unassembled WGS sequence"/>
</dbReference>
<dbReference type="Gene3D" id="3.40.50.300">
    <property type="entry name" value="P-loop containing nucleotide triphosphate hydrolases"/>
    <property type="match status" value="1"/>
</dbReference>
<dbReference type="PROSITE" id="PS00211">
    <property type="entry name" value="ABC_TRANSPORTER_1"/>
    <property type="match status" value="1"/>
</dbReference>
<feature type="domain" description="ABC transporter" evidence="4">
    <location>
        <begin position="2"/>
        <end position="210"/>
    </location>
</feature>
<dbReference type="GeneID" id="98569560"/>
<keyword evidence="6" id="KW-1185">Reference proteome</keyword>
<keyword evidence="3 5" id="KW-0067">ATP-binding</keyword>
<dbReference type="PANTHER" id="PTHR24220:SF86">
    <property type="entry name" value="ABC TRANSPORTER ABCH.1"/>
    <property type="match status" value="1"/>
</dbReference>
<dbReference type="AlphaFoldDB" id="A0A429ZBZ7"/>
<organism evidence="5 6">
    <name type="scientific">Vagococcus salmoninarum</name>
    <dbReference type="NCBI Taxonomy" id="2739"/>
    <lineage>
        <taxon>Bacteria</taxon>
        <taxon>Bacillati</taxon>
        <taxon>Bacillota</taxon>
        <taxon>Bacilli</taxon>
        <taxon>Lactobacillales</taxon>
        <taxon>Enterococcaceae</taxon>
        <taxon>Vagococcus</taxon>
    </lineage>
</organism>
<protein>
    <submittedName>
        <fullName evidence="5">Bacteriocin ABC transporter ATP-binding protein</fullName>
    </submittedName>
</protein>
<dbReference type="OrthoDB" id="9791546at2"/>
<dbReference type="RefSeq" id="WP_126782423.1">
    <property type="nucleotide sequence ID" value="NZ_NGJU01000032.1"/>
</dbReference>